<protein>
    <submittedName>
        <fullName evidence="1">Uncharacterized protein</fullName>
    </submittedName>
</protein>
<dbReference type="AlphaFoldDB" id="A0A6A6DCV5"/>
<organism evidence="1 2">
    <name type="scientific">Zopfia rhizophila CBS 207.26</name>
    <dbReference type="NCBI Taxonomy" id="1314779"/>
    <lineage>
        <taxon>Eukaryota</taxon>
        <taxon>Fungi</taxon>
        <taxon>Dikarya</taxon>
        <taxon>Ascomycota</taxon>
        <taxon>Pezizomycotina</taxon>
        <taxon>Dothideomycetes</taxon>
        <taxon>Dothideomycetes incertae sedis</taxon>
        <taxon>Zopfiaceae</taxon>
        <taxon>Zopfia</taxon>
    </lineage>
</organism>
<accession>A0A6A6DCV5</accession>
<proteinExistence type="predicted"/>
<dbReference type="Proteomes" id="UP000800200">
    <property type="component" value="Unassembled WGS sequence"/>
</dbReference>
<name>A0A6A6DCV5_9PEZI</name>
<sequence>MVECANGGLPWDYLVRTTRMQADAQKDAGRPVYDHALKPMEARDLFKSKALDFAHVLLLSRTFKATDTRDRVYDLLGLNTEFAAVIGRPDYNKSMEEVFMDTTRTFPSGLLSPSNALCNRVLASQVTPLLVY</sequence>
<keyword evidence="2" id="KW-1185">Reference proteome</keyword>
<reference evidence="1" key="1">
    <citation type="journal article" date="2020" name="Stud. Mycol.">
        <title>101 Dothideomycetes genomes: a test case for predicting lifestyles and emergence of pathogens.</title>
        <authorList>
            <person name="Haridas S."/>
            <person name="Albert R."/>
            <person name="Binder M."/>
            <person name="Bloem J."/>
            <person name="Labutti K."/>
            <person name="Salamov A."/>
            <person name="Andreopoulos B."/>
            <person name="Baker S."/>
            <person name="Barry K."/>
            <person name="Bills G."/>
            <person name="Bluhm B."/>
            <person name="Cannon C."/>
            <person name="Castanera R."/>
            <person name="Culley D."/>
            <person name="Daum C."/>
            <person name="Ezra D."/>
            <person name="Gonzalez J."/>
            <person name="Henrissat B."/>
            <person name="Kuo A."/>
            <person name="Liang C."/>
            <person name="Lipzen A."/>
            <person name="Lutzoni F."/>
            <person name="Magnuson J."/>
            <person name="Mondo S."/>
            <person name="Nolan M."/>
            <person name="Ohm R."/>
            <person name="Pangilinan J."/>
            <person name="Park H.-J."/>
            <person name="Ramirez L."/>
            <person name="Alfaro M."/>
            <person name="Sun H."/>
            <person name="Tritt A."/>
            <person name="Yoshinaga Y."/>
            <person name="Zwiers L.-H."/>
            <person name="Turgeon B."/>
            <person name="Goodwin S."/>
            <person name="Spatafora J."/>
            <person name="Crous P."/>
            <person name="Grigoriev I."/>
        </authorList>
    </citation>
    <scope>NUCLEOTIDE SEQUENCE</scope>
    <source>
        <strain evidence="1">CBS 207.26</strain>
    </source>
</reference>
<gene>
    <name evidence="1" type="ORF">K469DRAFT_809308</name>
</gene>
<evidence type="ECO:0000313" key="1">
    <source>
        <dbReference type="EMBL" id="KAF2177354.1"/>
    </source>
</evidence>
<dbReference type="EMBL" id="ML994689">
    <property type="protein sequence ID" value="KAF2177354.1"/>
    <property type="molecule type" value="Genomic_DNA"/>
</dbReference>
<dbReference type="OrthoDB" id="2157530at2759"/>
<evidence type="ECO:0000313" key="2">
    <source>
        <dbReference type="Proteomes" id="UP000800200"/>
    </source>
</evidence>